<dbReference type="Proteomes" id="UP000241158">
    <property type="component" value="Unassembled WGS sequence"/>
</dbReference>
<name>A0A2P7AVJ1_9HYPH</name>
<evidence type="ECO:0000256" key="1">
    <source>
        <dbReference type="SAM" id="Phobius"/>
    </source>
</evidence>
<dbReference type="InterPro" id="IPR018719">
    <property type="entry name" value="DUF2243_membrane"/>
</dbReference>
<feature type="transmembrane region" description="Helical" evidence="1">
    <location>
        <begin position="64"/>
        <end position="83"/>
    </location>
</feature>
<proteinExistence type="predicted"/>
<accession>A0A2P7AVJ1</accession>
<sequence length="163" mass="18425">MSDNVTARRKFPVSAGILLGLGLGGFFDGIVLHQILQWHHMATNAGYPADNLGNLEFNTTLDGLFHAATYLFTASGLVLLWNTARKPHFWWSARMLFSTMLIGFGLFNVVEGIVDHHLLELHHVNETVAREYWIYWDLGFLIWGAAMLIVGLALFRRARHAHP</sequence>
<feature type="transmembrane region" description="Helical" evidence="1">
    <location>
        <begin position="95"/>
        <end position="114"/>
    </location>
</feature>
<dbReference type="OrthoDB" id="5190099at2"/>
<evidence type="ECO:0000313" key="2">
    <source>
        <dbReference type="EMBL" id="PSH58234.1"/>
    </source>
</evidence>
<dbReference type="AlphaFoldDB" id="A0A2P7AVJ1"/>
<gene>
    <name evidence="2" type="ORF">CU100_11440</name>
</gene>
<keyword evidence="1" id="KW-0812">Transmembrane</keyword>
<dbReference type="Pfam" id="PF10002">
    <property type="entry name" value="DUF2243"/>
    <property type="match status" value="1"/>
</dbReference>
<dbReference type="RefSeq" id="WP_106716686.1">
    <property type="nucleotide sequence ID" value="NZ_JACHXT010000001.1"/>
</dbReference>
<keyword evidence="1" id="KW-0472">Membrane</keyword>
<feature type="transmembrane region" description="Helical" evidence="1">
    <location>
        <begin position="134"/>
        <end position="155"/>
    </location>
</feature>
<feature type="transmembrane region" description="Helical" evidence="1">
    <location>
        <begin position="12"/>
        <end position="36"/>
    </location>
</feature>
<protein>
    <submittedName>
        <fullName evidence="2">DUF2243 domain-containing protein</fullName>
    </submittedName>
</protein>
<comment type="caution">
    <text evidence="2">The sequence shown here is derived from an EMBL/GenBank/DDBJ whole genome shotgun (WGS) entry which is preliminary data.</text>
</comment>
<evidence type="ECO:0000313" key="3">
    <source>
        <dbReference type="Proteomes" id="UP000241158"/>
    </source>
</evidence>
<reference evidence="3" key="1">
    <citation type="submission" date="2017-11" db="EMBL/GenBank/DDBJ databases">
        <authorList>
            <person name="Kuznetsova I."/>
            <person name="Sazanova A."/>
            <person name="Chirak E."/>
            <person name="Safronova V."/>
            <person name="Willems A."/>
        </authorList>
    </citation>
    <scope>NUCLEOTIDE SEQUENCE [LARGE SCALE GENOMIC DNA]</scope>
    <source>
        <strain evidence="3">PEPV15</strain>
    </source>
</reference>
<dbReference type="EMBL" id="PGGN01000002">
    <property type="protein sequence ID" value="PSH58234.1"/>
    <property type="molecule type" value="Genomic_DNA"/>
</dbReference>
<keyword evidence="3" id="KW-1185">Reference proteome</keyword>
<organism evidence="2 3">
    <name type="scientific">Phyllobacterium endophyticum</name>
    <dbReference type="NCBI Taxonomy" id="1149773"/>
    <lineage>
        <taxon>Bacteria</taxon>
        <taxon>Pseudomonadati</taxon>
        <taxon>Pseudomonadota</taxon>
        <taxon>Alphaproteobacteria</taxon>
        <taxon>Hyphomicrobiales</taxon>
        <taxon>Phyllobacteriaceae</taxon>
        <taxon>Phyllobacterium</taxon>
    </lineage>
</organism>
<keyword evidence="1" id="KW-1133">Transmembrane helix</keyword>